<evidence type="ECO:0000313" key="5">
    <source>
        <dbReference type="EMBL" id="TVT32358.1"/>
    </source>
</evidence>
<dbReference type="Pfam" id="PF13458">
    <property type="entry name" value="Peripla_BP_6"/>
    <property type="match status" value="1"/>
</dbReference>
<organism evidence="5 6">
    <name type="scientific">Amycolatopsis rhizosphaerae</name>
    <dbReference type="NCBI Taxonomy" id="2053003"/>
    <lineage>
        <taxon>Bacteria</taxon>
        <taxon>Bacillati</taxon>
        <taxon>Actinomycetota</taxon>
        <taxon>Actinomycetes</taxon>
        <taxon>Pseudonocardiales</taxon>
        <taxon>Pseudonocardiaceae</taxon>
        <taxon>Amycolatopsis</taxon>
    </lineage>
</organism>
<dbReference type="InterPro" id="IPR028082">
    <property type="entry name" value="Peripla_BP_I"/>
</dbReference>
<gene>
    <name evidence="5" type="ORF">FNH05_27720</name>
</gene>
<dbReference type="PANTHER" id="PTHR47151:SF2">
    <property type="entry name" value="AMINO ACID BINDING PROTEIN"/>
    <property type="match status" value="1"/>
</dbReference>
<evidence type="ECO:0000256" key="2">
    <source>
        <dbReference type="ARBA" id="ARBA00022729"/>
    </source>
</evidence>
<protein>
    <submittedName>
        <fullName evidence="5">Branched-chain amino acid ABC transporter substrate-binding protein</fullName>
    </submittedName>
</protein>
<evidence type="ECO:0000256" key="3">
    <source>
        <dbReference type="SAM" id="MobiDB-lite"/>
    </source>
</evidence>
<dbReference type="Proteomes" id="UP000320011">
    <property type="component" value="Unassembled WGS sequence"/>
</dbReference>
<feature type="region of interest" description="Disordered" evidence="3">
    <location>
        <begin position="57"/>
        <end position="83"/>
    </location>
</feature>
<reference evidence="5 6" key="1">
    <citation type="submission" date="2019-07" db="EMBL/GenBank/DDBJ databases">
        <authorList>
            <person name="Duangmal K."/>
            <person name="Teo W.F.A."/>
        </authorList>
    </citation>
    <scope>NUCLEOTIDE SEQUENCE [LARGE SCALE GENOMIC DNA]</scope>
    <source>
        <strain evidence="5 6">TBRC 6029</strain>
    </source>
</reference>
<sequence length="423" mass="43698">MPERYGQRPSQVPRKGGGPPTPRPNRHWEERVSRARLTGVIALAAAASLALGACAARDQGSSSGTNTGSAAAPSQAADAANPAGDGKAVCSGVSLAYAGTINGASAALGQNILRGADLAVKQHNKANPNCQVTLKQFDTEGKPDKAPGIVTQVIAEADIIGVVGLPFSGESKAAGNLFNQAGLVSISPSATNPGLANNGWKTFFRGMGNDAVQGPAAAKFLTDTLKAGKVCVVEDDSDYGMGLAGQVTQALGAKATCSDKVKTGQTDFSAVVNKISSAGVDAIFYAGYYPEAGPFAQQLNDKGVTAKFVGPDGVKDNEFIKGAGSASANAYFTCPCVPEDNFKDFTAAFKQIEGADPGTYSPEGYDVTTVMLKGIDSGIKDRAGLLNFVKNYNGQGLTKKFHWNDKGELSDTPVWSYKVDNGK</sequence>
<dbReference type="EMBL" id="VJWX01000372">
    <property type="protein sequence ID" value="TVT32358.1"/>
    <property type="molecule type" value="Genomic_DNA"/>
</dbReference>
<accession>A0A558B776</accession>
<dbReference type="SUPFAM" id="SSF53822">
    <property type="entry name" value="Periplasmic binding protein-like I"/>
    <property type="match status" value="1"/>
</dbReference>
<dbReference type="CDD" id="cd06342">
    <property type="entry name" value="PBP1_ABC_LIVBP-like"/>
    <property type="match status" value="1"/>
</dbReference>
<dbReference type="InterPro" id="IPR028081">
    <property type="entry name" value="Leu-bd"/>
</dbReference>
<evidence type="ECO:0000259" key="4">
    <source>
        <dbReference type="Pfam" id="PF13458"/>
    </source>
</evidence>
<keyword evidence="6" id="KW-1185">Reference proteome</keyword>
<proteinExistence type="inferred from homology"/>
<comment type="caution">
    <text evidence="5">The sequence shown here is derived from an EMBL/GenBank/DDBJ whole genome shotgun (WGS) entry which is preliminary data.</text>
</comment>
<feature type="domain" description="Leucine-binding protein" evidence="4">
    <location>
        <begin position="94"/>
        <end position="422"/>
    </location>
</feature>
<feature type="region of interest" description="Disordered" evidence="3">
    <location>
        <begin position="1"/>
        <end position="29"/>
    </location>
</feature>
<evidence type="ECO:0000313" key="6">
    <source>
        <dbReference type="Proteomes" id="UP000320011"/>
    </source>
</evidence>
<dbReference type="PANTHER" id="PTHR47151">
    <property type="entry name" value="LEU/ILE/VAL-BINDING ABC TRANSPORTER SUBUNIT"/>
    <property type="match status" value="1"/>
</dbReference>
<dbReference type="Gene3D" id="3.40.50.2300">
    <property type="match status" value="2"/>
</dbReference>
<reference evidence="5 6" key="2">
    <citation type="submission" date="2019-08" db="EMBL/GenBank/DDBJ databases">
        <title>Amycolatopsis acidicola sp. nov., isolated from peat swamp forest soil.</title>
        <authorList>
            <person name="Srisuk N."/>
        </authorList>
    </citation>
    <scope>NUCLEOTIDE SEQUENCE [LARGE SCALE GENOMIC DNA]</scope>
    <source>
        <strain evidence="5 6">TBRC 6029</strain>
    </source>
</reference>
<keyword evidence="2" id="KW-0732">Signal</keyword>
<comment type="similarity">
    <text evidence="1">Belongs to the leucine-binding protein family.</text>
</comment>
<dbReference type="AlphaFoldDB" id="A0A558B776"/>
<name>A0A558B776_9PSEU</name>
<dbReference type="OrthoDB" id="9772589at2"/>
<feature type="non-terminal residue" evidence="5">
    <location>
        <position position="423"/>
    </location>
</feature>
<evidence type="ECO:0000256" key="1">
    <source>
        <dbReference type="ARBA" id="ARBA00010062"/>
    </source>
</evidence>